<dbReference type="Proteomes" id="UP001058860">
    <property type="component" value="Chromosome"/>
</dbReference>
<dbReference type="Gene3D" id="1.10.510.10">
    <property type="entry name" value="Transferase(Phosphotransferase) domain 1"/>
    <property type="match status" value="1"/>
</dbReference>
<keyword evidence="2 5" id="KW-0547">Nucleotide-binding</keyword>
<dbReference type="Gene3D" id="3.30.200.20">
    <property type="entry name" value="Phosphorylase Kinase, domain 1"/>
    <property type="match status" value="1"/>
</dbReference>
<dbReference type="InterPro" id="IPR011009">
    <property type="entry name" value="Kinase-like_dom_sf"/>
</dbReference>
<dbReference type="GO" id="GO:0016301">
    <property type="term" value="F:kinase activity"/>
    <property type="evidence" value="ECO:0007669"/>
    <property type="project" value="UniProtKB-KW"/>
</dbReference>
<proteinExistence type="predicted"/>
<keyword evidence="6" id="KW-1133">Transmembrane helix</keyword>
<keyword evidence="3 8" id="KW-0418">Kinase</keyword>
<keyword evidence="4 5" id="KW-0067">ATP-binding</keyword>
<feature type="binding site" evidence="5">
    <location>
        <position position="39"/>
    </location>
    <ligand>
        <name>ATP</name>
        <dbReference type="ChEBI" id="CHEBI:30616"/>
    </ligand>
</feature>
<dbReference type="PANTHER" id="PTHR43289:SF34">
    <property type="entry name" value="SERINE_THREONINE-PROTEIN KINASE YBDM-RELATED"/>
    <property type="match status" value="1"/>
</dbReference>
<name>A0ABY5PB89_9ACTN</name>
<dbReference type="EMBL" id="CP088295">
    <property type="protein sequence ID" value="UUY01715.1"/>
    <property type="molecule type" value="Genomic_DNA"/>
</dbReference>
<dbReference type="CDD" id="cd14014">
    <property type="entry name" value="STKc_PknB_like"/>
    <property type="match status" value="1"/>
</dbReference>
<keyword evidence="6" id="KW-0472">Membrane</keyword>
<feature type="domain" description="Protein kinase" evidence="7">
    <location>
        <begin position="10"/>
        <end position="272"/>
    </location>
</feature>
<feature type="transmembrane region" description="Helical" evidence="6">
    <location>
        <begin position="335"/>
        <end position="353"/>
    </location>
</feature>
<reference evidence="9" key="1">
    <citation type="submission" date="2021-11" db="EMBL/GenBank/DDBJ databases">
        <title>Cultivation dependent microbiological survey of springs from the worlds oldest radium mine currently devoted to the extraction of radon-saturated water.</title>
        <authorList>
            <person name="Kapinusova G."/>
            <person name="Smrhova T."/>
            <person name="Strejcek M."/>
            <person name="Suman J."/>
            <person name="Jani K."/>
            <person name="Pajer P."/>
            <person name="Uhlik O."/>
        </authorList>
    </citation>
    <scope>NUCLEOTIDE SEQUENCE [LARGE SCALE GENOMIC DNA]</scope>
    <source>
        <strain evidence="9">J379</strain>
    </source>
</reference>
<dbReference type="InterPro" id="IPR017441">
    <property type="entry name" value="Protein_kinase_ATP_BS"/>
</dbReference>
<evidence type="ECO:0000313" key="9">
    <source>
        <dbReference type="Proteomes" id="UP001058860"/>
    </source>
</evidence>
<keyword evidence="1" id="KW-0808">Transferase</keyword>
<keyword evidence="9" id="KW-1185">Reference proteome</keyword>
<evidence type="ECO:0000256" key="6">
    <source>
        <dbReference type="SAM" id="Phobius"/>
    </source>
</evidence>
<keyword evidence="6" id="KW-0812">Transmembrane</keyword>
<evidence type="ECO:0000256" key="3">
    <source>
        <dbReference type="ARBA" id="ARBA00022777"/>
    </source>
</evidence>
<dbReference type="SMART" id="SM00220">
    <property type="entry name" value="S_TKc"/>
    <property type="match status" value="1"/>
</dbReference>
<dbReference type="PROSITE" id="PS50011">
    <property type="entry name" value="PROTEIN_KINASE_DOM"/>
    <property type="match status" value="1"/>
</dbReference>
<organism evidence="8 9">
    <name type="scientific">Svornostia abyssi</name>
    <dbReference type="NCBI Taxonomy" id="2898438"/>
    <lineage>
        <taxon>Bacteria</taxon>
        <taxon>Bacillati</taxon>
        <taxon>Actinomycetota</taxon>
        <taxon>Thermoleophilia</taxon>
        <taxon>Solirubrobacterales</taxon>
        <taxon>Baekduiaceae</taxon>
        <taxon>Svornostia</taxon>
    </lineage>
</organism>
<evidence type="ECO:0000256" key="4">
    <source>
        <dbReference type="ARBA" id="ARBA00022840"/>
    </source>
</evidence>
<evidence type="ECO:0000259" key="7">
    <source>
        <dbReference type="PROSITE" id="PS50011"/>
    </source>
</evidence>
<accession>A0ABY5PB89</accession>
<evidence type="ECO:0000256" key="2">
    <source>
        <dbReference type="ARBA" id="ARBA00022741"/>
    </source>
</evidence>
<sequence>MSGLVIANRYELGERVGTGGMSTVQLAFDRRLERDVAVKLLAEHLADDPQFISRFKREALAAARLVHPNIVQVFDFGFDETSGRHFIVMEFVKGHSCAELLRDHGRLSLDEVLHLADGACRALHYAHRNGVVHRDVKPGNILRADEGTVKLADFGIAKAMGSSSITQVGSVLGTAAYLAPEQAHGEPATPRSDIYGLGVVVYQLLAGRLPYEATSLTELVLLQQNQPPARLDAMDRLIPEGLANAIERALALKADDRFASAEEMRLALHAGASGAPVQGVTDQTRVLAATEATRAAPAAPPVRRLEPRAAEQKALAREARQEALPAKRDRHVGRWLALAAIIAILAVAGWLAFSASEQAVQTREITGNTTQEIVSQMQQLVDDNTR</sequence>
<evidence type="ECO:0000256" key="1">
    <source>
        <dbReference type="ARBA" id="ARBA00022679"/>
    </source>
</evidence>
<dbReference type="PROSITE" id="PS00107">
    <property type="entry name" value="PROTEIN_KINASE_ATP"/>
    <property type="match status" value="1"/>
</dbReference>
<gene>
    <name evidence="8" type="ORF">LRS13_13380</name>
</gene>
<dbReference type="InterPro" id="IPR000719">
    <property type="entry name" value="Prot_kinase_dom"/>
</dbReference>
<dbReference type="RefSeq" id="WP_353862264.1">
    <property type="nucleotide sequence ID" value="NZ_CP088295.1"/>
</dbReference>
<evidence type="ECO:0000313" key="8">
    <source>
        <dbReference type="EMBL" id="UUY01715.1"/>
    </source>
</evidence>
<protein>
    <submittedName>
        <fullName evidence="8">Protein kinase</fullName>
    </submittedName>
</protein>
<evidence type="ECO:0000256" key="5">
    <source>
        <dbReference type="PROSITE-ProRule" id="PRU10141"/>
    </source>
</evidence>
<dbReference type="PANTHER" id="PTHR43289">
    <property type="entry name" value="MITOGEN-ACTIVATED PROTEIN KINASE KINASE KINASE 20-RELATED"/>
    <property type="match status" value="1"/>
</dbReference>
<dbReference type="Pfam" id="PF00069">
    <property type="entry name" value="Pkinase"/>
    <property type="match status" value="1"/>
</dbReference>
<dbReference type="SUPFAM" id="SSF56112">
    <property type="entry name" value="Protein kinase-like (PK-like)"/>
    <property type="match status" value="1"/>
</dbReference>